<dbReference type="AlphaFoldDB" id="A0A1J5SBH9"/>
<dbReference type="InterPro" id="IPR029014">
    <property type="entry name" value="NiFe-Hase_large"/>
</dbReference>
<keyword evidence="5 6" id="KW-0560">Oxidoreductase</keyword>
<dbReference type="EMBL" id="MLJW01000048">
    <property type="protein sequence ID" value="OIR05719.1"/>
    <property type="molecule type" value="Genomic_DNA"/>
</dbReference>
<dbReference type="InterPro" id="IPR001501">
    <property type="entry name" value="Ni-dep_hyd_lsu"/>
</dbReference>
<comment type="cofactor">
    <cofactor evidence="1">
        <name>Ni(2+)</name>
        <dbReference type="ChEBI" id="CHEBI:49786"/>
    </cofactor>
</comment>
<dbReference type="InterPro" id="IPR018194">
    <property type="entry name" value="Ni-dep_hyd_lsu_Ni_BS"/>
</dbReference>
<keyword evidence="3" id="KW-0533">Nickel</keyword>
<sequence length="480" mass="53778">MDSLAKRKILISPVTRIEGHAKITLQLDKDGNVDDALFHVNEFRGFEKFCEGRMYTEMPIITPRICGICPVSHSIASVKACEMIQGITPTYTGTLLRRLIQLGQAFSSHALSFFHLSSPDFLLGYDCDPATRNILGIADKFPDIALRGIRLRKFGQEISERITGKKIHISGIAPGGMAFPLTEDNRNALLAWIPEAMETVQIGLNIIKRFQEENAAMVKSFAISPTLYLGTVGPEGEMELYDGKLRFIDADGNILQDQLEPKHYLEFIAERSVDWSYLKYPYYKPYGFEKGVYRVGPLARLNVASKMKTPKAQKEFENFKTINNGKPVHGTFYYHYARLIEAMFCVEEAERLLNDPQICSDDIQSHGSWNYAEGIGCTEAPRGTLFHHYKTDGTGKLIGINLLIATGQNNPSMNRSVLEVAKQYINGNDVKEEMLNRVESAIRCYDPCLSCSTHAVGAMPMIIEIKDTEGNVVKKIERGG</sequence>
<dbReference type="SUPFAM" id="SSF56762">
    <property type="entry name" value="HydB/Nqo4-like"/>
    <property type="match status" value="1"/>
</dbReference>
<evidence type="ECO:0000256" key="5">
    <source>
        <dbReference type="ARBA" id="ARBA00023002"/>
    </source>
</evidence>
<dbReference type="GO" id="GO:0003677">
    <property type="term" value="F:DNA binding"/>
    <property type="evidence" value="ECO:0007669"/>
    <property type="project" value="UniProtKB-KW"/>
</dbReference>
<comment type="caution">
    <text evidence="6">The sequence shown here is derived from an EMBL/GenBank/DDBJ whole genome shotgun (WGS) entry which is preliminary data.</text>
</comment>
<comment type="similarity">
    <text evidence="2">Belongs to the [NiFe]/[NiFeSe] hydrogenase large subunit family.</text>
</comment>
<gene>
    <name evidence="6" type="primary">hoxH_3</name>
    <name evidence="6" type="ORF">GALL_121540</name>
</gene>
<dbReference type="PROSITE" id="PS00508">
    <property type="entry name" value="NI_HGENASE_L_2"/>
    <property type="match status" value="1"/>
</dbReference>
<keyword evidence="6" id="KW-0371">Homeobox</keyword>
<dbReference type="GO" id="GO:0016151">
    <property type="term" value="F:nickel cation binding"/>
    <property type="evidence" value="ECO:0007669"/>
    <property type="project" value="InterPro"/>
</dbReference>
<name>A0A1J5SBH9_9ZZZZ</name>
<evidence type="ECO:0000256" key="3">
    <source>
        <dbReference type="ARBA" id="ARBA00022596"/>
    </source>
</evidence>
<protein>
    <submittedName>
        <fullName evidence="6">NAD-reducing hydrogenase HoxS subunit beta</fullName>
        <ecNumber evidence="6">1.12.1.2</ecNumber>
    </submittedName>
</protein>
<accession>A0A1J5SBH9</accession>
<keyword evidence="4" id="KW-0479">Metal-binding</keyword>
<organism evidence="6">
    <name type="scientific">mine drainage metagenome</name>
    <dbReference type="NCBI Taxonomy" id="410659"/>
    <lineage>
        <taxon>unclassified sequences</taxon>
        <taxon>metagenomes</taxon>
        <taxon>ecological metagenomes</taxon>
    </lineage>
</organism>
<evidence type="ECO:0000256" key="4">
    <source>
        <dbReference type="ARBA" id="ARBA00022723"/>
    </source>
</evidence>
<dbReference type="Pfam" id="PF00374">
    <property type="entry name" value="NiFeSe_Hases"/>
    <property type="match status" value="2"/>
</dbReference>
<dbReference type="EC" id="1.12.1.2" evidence="6"/>
<reference evidence="6" key="1">
    <citation type="submission" date="2016-10" db="EMBL/GenBank/DDBJ databases">
        <title>Sequence of Gallionella enrichment culture.</title>
        <authorList>
            <person name="Poehlein A."/>
            <person name="Muehling M."/>
            <person name="Daniel R."/>
        </authorList>
    </citation>
    <scope>NUCLEOTIDE SEQUENCE</scope>
</reference>
<dbReference type="PROSITE" id="PS00507">
    <property type="entry name" value="NI_HGENASE_L_1"/>
    <property type="match status" value="1"/>
</dbReference>
<evidence type="ECO:0000313" key="6">
    <source>
        <dbReference type="EMBL" id="OIR05719.1"/>
    </source>
</evidence>
<dbReference type="GO" id="GO:0047985">
    <property type="term" value="F:hydrogen dehydrogenase activity"/>
    <property type="evidence" value="ECO:0007669"/>
    <property type="project" value="UniProtKB-EC"/>
</dbReference>
<evidence type="ECO:0000256" key="1">
    <source>
        <dbReference type="ARBA" id="ARBA00001967"/>
    </source>
</evidence>
<proteinExistence type="inferred from homology"/>
<evidence type="ECO:0000256" key="2">
    <source>
        <dbReference type="ARBA" id="ARBA00009292"/>
    </source>
</evidence>
<dbReference type="Gene3D" id="1.10.645.10">
    <property type="entry name" value="Cytochrome-c3 Hydrogenase, chain B"/>
    <property type="match status" value="1"/>
</dbReference>
<dbReference type="PANTHER" id="PTHR43600">
    <property type="entry name" value="COENZYME F420 HYDROGENASE, SUBUNIT ALPHA"/>
    <property type="match status" value="1"/>
</dbReference>
<dbReference type="GO" id="GO:0008901">
    <property type="term" value="F:ferredoxin hydrogenase activity"/>
    <property type="evidence" value="ECO:0007669"/>
    <property type="project" value="InterPro"/>
</dbReference>
<dbReference type="PANTHER" id="PTHR43600:SF2">
    <property type="entry name" value="F420-NON-REDUCING HYDROGENASE VHU SUBUNIT A"/>
    <property type="match status" value="1"/>
</dbReference>